<dbReference type="OrthoDB" id="6846267at2759"/>
<keyword evidence="6" id="KW-1185">Reference proteome</keyword>
<dbReference type="InterPro" id="IPR002018">
    <property type="entry name" value="CarbesteraseB"/>
</dbReference>
<dbReference type="InterPro" id="IPR029058">
    <property type="entry name" value="AB_hydrolase_fold"/>
</dbReference>
<dbReference type="InterPro" id="IPR019826">
    <property type="entry name" value="Carboxylesterase_B_AS"/>
</dbReference>
<proteinExistence type="inferred from homology"/>
<dbReference type="Pfam" id="PF00135">
    <property type="entry name" value="COesterase"/>
    <property type="match status" value="1"/>
</dbReference>
<dbReference type="Proteomes" id="UP000503462">
    <property type="component" value="Chromosome 4"/>
</dbReference>
<comment type="similarity">
    <text evidence="1 3">Belongs to the type-B carboxylesterase/lipase family.</text>
</comment>
<evidence type="ECO:0000256" key="1">
    <source>
        <dbReference type="ARBA" id="ARBA00005964"/>
    </source>
</evidence>
<name>A0A6H0Y2C4_9PEZI</name>
<evidence type="ECO:0000259" key="4">
    <source>
        <dbReference type="Pfam" id="PF00135"/>
    </source>
</evidence>
<dbReference type="PANTHER" id="PTHR43142">
    <property type="entry name" value="CARBOXYLIC ESTER HYDROLASE"/>
    <property type="match status" value="1"/>
</dbReference>
<protein>
    <recommendedName>
        <fullName evidence="3">Carboxylic ester hydrolase</fullName>
        <ecNumber evidence="3">3.1.1.-</ecNumber>
    </recommendedName>
</protein>
<evidence type="ECO:0000313" key="5">
    <source>
        <dbReference type="EMBL" id="QIX01173.1"/>
    </source>
</evidence>
<dbReference type="SUPFAM" id="SSF53474">
    <property type="entry name" value="alpha/beta-Hydrolases"/>
    <property type="match status" value="1"/>
</dbReference>
<reference evidence="5 6" key="1">
    <citation type="journal article" date="2016" name="Sci. Rep.">
        <title>Peltaster fructicola genome reveals evolution from an invasive phytopathogen to an ectophytic parasite.</title>
        <authorList>
            <person name="Xu C."/>
            <person name="Chen H."/>
            <person name="Gleason M.L."/>
            <person name="Xu J.R."/>
            <person name="Liu H."/>
            <person name="Zhang R."/>
            <person name="Sun G."/>
        </authorList>
    </citation>
    <scope>NUCLEOTIDE SEQUENCE [LARGE SCALE GENOMIC DNA]</scope>
    <source>
        <strain evidence="5 6">LNHT1506</strain>
    </source>
</reference>
<dbReference type="PROSITE" id="PS00122">
    <property type="entry name" value="CARBOXYLESTERASE_B_1"/>
    <property type="match status" value="1"/>
</dbReference>
<evidence type="ECO:0000256" key="3">
    <source>
        <dbReference type="RuleBase" id="RU361235"/>
    </source>
</evidence>
<dbReference type="Gene3D" id="3.40.50.1820">
    <property type="entry name" value="alpha/beta hydrolase"/>
    <property type="match status" value="1"/>
</dbReference>
<feature type="domain" description="Carboxylesterase type B" evidence="4">
    <location>
        <begin position="18"/>
        <end position="492"/>
    </location>
</feature>
<evidence type="ECO:0000256" key="2">
    <source>
        <dbReference type="ARBA" id="ARBA00022801"/>
    </source>
</evidence>
<dbReference type="AlphaFoldDB" id="A0A6H0Y2C4"/>
<accession>A0A6H0Y2C4</accession>
<dbReference type="EC" id="3.1.1.-" evidence="3"/>
<evidence type="ECO:0000313" key="6">
    <source>
        <dbReference type="Proteomes" id="UP000503462"/>
    </source>
</evidence>
<sequence length="541" mass="61348">MPRIQYDVSTLPKDVGPLGYIEGLRLSHKGKPVLDYFGGLPYALPPVGPFRFRKPRPLAPCYRYGHKGGPGRFNGRTGVCPQPSTKNKSDWDEDCSQLNIYVPAGAPPASGWPVLFYIHGGFLQFGNANEKPEAIAPLLSETAFHCICVMPAYRLNAFGFLASHELAEEAKKLNEPVGNHGFWDQRLALEWTWKNISLFGGDHSRITVAGYSAGAHSAFQQLAHELYFVPDAKAIIKGVIMWSNSPGVQPKTLDEHQKQFDQLLQALQIPLTLSADEKLQKLRRTPSSKIVEALDKIKLTEFRALSDGRFVSHQAMANINNGDFAKRLKARGIRLMIGENRDEHNLYRTWRTPQDSYHGVLTRLNSDYPELVAKRVLQHYCKNGILPNSVKNWQYLFGHIYSDMQVYGLQRGFQNALFKHGLVAGKDIFRYRFERRMKCIDSIFPPEWGVTHATDMAIWFWGLDYADGLTAQETEMLKSWNQGFAAFVKGENVDWSTSKPTDMRRLTADGKTDTWQDDQWEKGLALWNVVNDTPKSEKARL</sequence>
<dbReference type="GO" id="GO:0016787">
    <property type="term" value="F:hydrolase activity"/>
    <property type="evidence" value="ECO:0007669"/>
    <property type="project" value="UniProtKB-KW"/>
</dbReference>
<dbReference type="PANTHER" id="PTHR43142:SF4">
    <property type="entry name" value="CARBOXYLIC ESTER HYDROLASE"/>
    <property type="match status" value="1"/>
</dbReference>
<keyword evidence="2 3" id="KW-0378">Hydrolase</keyword>
<organism evidence="5 6">
    <name type="scientific">Peltaster fructicola</name>
    <dbReference type="NCBI Taxonomy" id="286661"/>
    <lineage>
        <taxon>Eukaryota</taxon>
        <taxon>Fungi</taxon>
        <taxon>Dikarya</taxon>
        <taxon>Ascomycota</taxon>
        <taxon>Pezizomycotina</taxon>
        <taxon>Dothideomycetes</taxon>
        <taxon>Dothideomycetes incertae sedis</taxon>
        <taxon>Peltaster</taxon>
    </lineage>
</organism>
<dbReference type="EMBL" id="CP051142">
    <property type="protein sequence ID" value="QIX01173.1"/>
    <property type="molecule type" value="Genomic_DNA"/>
</dbReference>
<gene>
    <name evidence="5" type="ORF">AMS68_006690</name>
</gene>